<proteinExistence type="inferred from homology"/>
<dbReference type="GO" id="GO:0003677">
    <property type="term" value="F:DNA binding"/>
    <property type="evidence" value="ECO:0007669"/>
    <property type="project" value="UniProtKB-KW"/>
</dbReference>
<evidence type="ECO:0000259" key="7">
    <source>
        <dbReference type="PROSITE" id="PS51192"/>
    </source>
</evidence>
<dbReference type="Proteomes" id="UP000298030">
    <property type="component" value="Unassembled WGS sequence"/>
</dbReference>
<evidence type="ECO:0000313" key="9">
    <source>
        <dbReference type="EMBL" id="TEB22093.1"/>
    </source>
</evidence>
<comment type="catalytic activity">
    <reaction evidence="4">
        <text>Couples ATP hydrolysis with the unwinding of duplex DNA by translocating in the 3'-5' direction.</text>
        <dbReference type="EC" id="5.6.2.4"/>
    </reaction>
</comment>
<dbReference type="PROSITE" id="PS51192">
    <property type="entry name" value="HELICASE_ATP_BIND_1"/>
    <property type="match status" value="1"/>
</dbReference>
<keyword evidence="10" id="KW-1185">Reference proteome</keyword>
<evidence type="ECO:0000313" key="10">
    <source>
        <dbReference type="Proteomes" id="UP000298030"/>
    </source>
</evidence>
<evidence type="ECO:0000256" key="4">
    <source>
        <dbReference type="ARBA" id="ARBA00034617"/>
    </source>
</evidence>
<dbReference type="EC" id="5.6.2.4" evidence="5"/>
<dbReference type="OrthoDB" id="5952536at2759"/>
<dbReference type="PROSITE" id="PS51194">
    <property type="entry name" value="HELICASE_CTER"/>
    <property type="match status" value="1"/>
</dbReference>
<evidence type="ECO:0000259" key="8">
    <source>
        <dbReference type="PROSITE" id="PS51194"/>
    </source>
</evidence>
<protein>
    <recommendedName>
        <fullName evidence="5">DNA 3'-5' helicase</fullName>
        <ecNumber evidence="5">5.6.2.4</ecNumber>
    </recommendedName>
</protein>
<feature type="domain" description="Helicase C-terminal" evidence="8">
    <location>
        <begin position="151"/>
        <end position="311"/>
    </location>
</feature>
<dbReference type="SUPFAM" id="SSF52540">
    <property type="entry name" value="P-loop containing nucleoside triphosphate hydrolases"/>
    <property type="match status" value="1"/>
</dbReference>
<dbReference type="InterPro" id="IPR001650">
    <property type="entry name" value="Helicase_C-like"/>
</dbReference>
<evidence type="ECO:0000256" key="3">
    <source>
        <dbReference type="ARBA" id="ARBA00023235"/>
    </source>
</evidence>
<comment type="similarity">
    <text evidence="1">Belongs to the helicase family. RecQ subfamily.</text>
</comment>
<dbReference type="GO" id="GO:0000724">
    <property type="term" value="P:double-strand break repair via homologous recombination"/>
    <property type="evidence" value="ECO:0007669"/>
    <property type="project" value="TreeGrafter"/>
</dbReference>
<feature type="region of interest" description="Disordered" evidence="6">
    <location>
        <begin position="390"/>
        <end position="425"/>
    </location>
</feature>
<feature type="domain" description="Helicase ATP-binding" evidence="7">
    <location>
        <begin position="1"/>
        <end position="111"/>
    </location>
</feature>
<dbReference type="AlphaFoldDB" id="A0A4Y7SJQ6"/>
<keyword evidence="2" id="KW-0238">DNA-binding</keyword>
<dbReference type="Pfam" id="PF00271">
    <property type="entry name" value="Helicase_C"/>
    <property type="match status" value="1"/>
</dbReference>
<comment type="caution">
    <text evidence="9">The sequence shown here is derived from an EMBL/GenBank/DDBJ whole genome shotgun (WGS) entry which is preliminary data.</text>
</comment>
<dbReference type="InterPro" id="IPR027417">
    <property type="entry name" value="P-loop_NTPase"/>
</dbReference>
<organism evidence="9 10">
    <name type="scientific">Coprinellus micaceus</name>
    <name type="common">Glistening ink-cap mushroom</name>
    <name type="synonym">Coprinus micaceus</name>
    <dbReference type="NCBI Taxonomy" id="71717"/>
    <lineage>
        <taxon>Eukaryota</taxon>
        <taxon>Fungi</taxon>
        <taxon>Dikarya</taxon>
        <taxon>Basidiomycota</taxon>
        <taxon>Agaricomycotina</taxon>
        <taxon>Agaricomycetes</taxon>
        <taxon>Agaricomycetidae</taxon>
        <taxon>Agaricales</taxon>
        <taxon>Agaricineae</taxon>
        <taxon>Psathyrellaceae</taxon>
        <taxon>Coprinellus</taxon>
    </lineage>
</organism>
<reference evidence="9 10" key="1">
    <citation type="journal article" date="2019" name="Nat. Ecol. Evol.">
        <title>Megaphylogeny resolves global patterns of mushroom evolution.</title>
        <authorList>
            <person name="Varga T."/>
            <person name="Krizsan K."/>
            <person name="Foldi C."/>
            <person name="Dima B."/>
            <person name="Sanchez-Garcia M."/>
            <person name="Sanchez-Ramirez S."/>
            <person name="Szollosi G.J."/>
            <person name="Szarkandi J.G."/>
            <person name="Papp V."/>
            <person name="Albert L."/>
            <person name="Andreopoulos W."/>
            <person name="Angelini C."/>
            <person name="Antonin V."/>
            <person name="Barry K.W."/>
            <person name="Bougher N.L."/>
            <person name="Buchanan P."/>
            <person name="Buyck B."/>
            <person name="Bense V."/>
            <person name="Catcheside P."/>
            <person name="Chovatia M."/>
            <person name="Cooper J."/>
            <person name="Damon W."/>
            <person name="Desjardin D."/>
            <person name="Finy P."/>
            <person name="Geml J."/>
            <person name="Haridas S."/>
            <person name="Hughes K."/>
            <person name="Justo A."/>
            <person name="Karasinski D."/>
            <person name="Kautmanova I."/>
            <person name="Kiss B."/>
            <person name="Kocsube S."/>
            <person name="Kotiranta H."/>
            <person name="LaButti K.M."/>
            <person name="Lechner B.E."/>
            <person name="Liimatainen K."/>
            <person name="Lipzen A."/>
            <person name="Lukacs Z."/>
            <person name="Mihaltcheva S."/>
            <person name="Morgado L.N."/>
            <person name="Niskanen T."/>
            <person name="Noordeloos M.E."/>
            <person name="Ohm R.A."/>
            <person name="Ortiz-Santana B."/>
            <person name="Ovrebo C."/>
            <person name="Racz N."/>
            <person name="Riley R."/>
            <person name="Savchenko A."/>
            <person name="Shiryaev A."/>
            <person name="Soop K."/>
            <person name="Spirin V."/>
            <person name="Szebenyi C."/>
            <person name="Tomsovsky M."/>
            <person name="Tulloss R.E."/>
            <person name="Uehling J."/>
            <person name="Grigoriev I.V."/>
            <person name="Vagvolgyi C."/>
            <person name="Papp T."/>
            <person name="Martin F.M."/>
            <person name="Miettinen O."/>
            <person name="Hibbett D.S."/>
            <person name="Nagy L.G."/>
        </authorList>
    </citation>
    <scope>NUCLEOTIDE SEQUENCE [LARGE SCALE GENOMIC DNA]</scope>
    <source>
        <strain evidence="9 10">FP101781</strain>
    </source>
</reference>
<sequence length="587" mass="66232">MGRVEAGAYSVLVAQAEQFFVDEGRPTKLSSLIKKRKFLEKIRFLFIDEAHTIYTAGTDLYGLKAFRPAWHGLSELVTKLGDSVNVAALSGTLPKHIKKSVLDCLHLDPDDMFSIKHSCNRPNISYAIHEIVGQTSDWRNLNFLISESTGSTEPGRKRLKVLVFHDRLEDTIAAKIFQDMMLPKERRGKGVIRYYHAQMSKEYMKDVYEDFRDPNGICEILHATECASTGLDIRDVTVVVQYGIVREMTSLGQRGGRAGRDGVTSSLVVLLVEPWVMKCKLQDAREAAKTLSKKDAADPDHPIAGKLTDKKNGKKLRTGYSMIELAQRRERCIRRTNAEYNGDETSEALQFTGPWCCNSTVHGDSFDYSYWFGSSKLLYYDPGDEIIYAGHPNDRDRTPLDDRSASKRKADAPPGTASDKSYRPAAERSSLISRLIAWRHETWKKDPLRALRPASFILSDKAINKIAGISHSKVGFNKITERAGQSQEWADKYVQDIFTIICEFDADIGDLQKLARARREEVKKKAKVAKAAMDALDDRTVFEQESARRLQSVMEETTLAAVTASYHIQPTQILVHPQQHKTSDNRH</sequence>
<dbReference type="InterPro" id="IPR014001">
    <property type="entry name" value="Helicase_ATP-bd"/>
</dbReference>
<dbReference type="SMART" id="SM00490">
    <property type="entry name" value="HELICc"/>
    <property type="match status" value="1"/>
</dbReference>
<evidence type="ECO:0000256" key="2">
    <source>
        <dbReference type="ARBA" id="ARBA00023125"/>
    </source>
</evidence>
<evidence type="ECO:0000256" key="1">
    <source>
        <dbReference type="ARBA" id="ARBA00005446"/>
    </source>
</evidence>
<dbReference type="GO" id="GO:0043138">
    <property type="term" value="F:3'-5' DNA helicase activity"/>
    <property type="evidence" value="ECO:0007669"/>
    <property type="project" value="UniProtKB-EC"/>
</dbReference>
<dbReference type="GO" id="GO:0005694">
    <property type="term" value="C:chromosome"/>
    <property type="evidence" value="ECO:0007669"/>
    <property type="project" value="TreeGrafter"/>
</dbReference>
<evidence type="ECO:0000256" key="6">
    <source>
        <dbReference type="SAM" id="MobiDB-lite"/>
    </source>
</evidence>
<name>A0A4Y7SJQ6_COPMI</name>
<dbReference type="GO" id="GO:0009378">
    <property type="term" value="F:four-way junction helicase activity"/>
    <property type="evidence" value="ECO:0007669"/>
    <property type="project" value="TreeGrafter"/>
</dbReference>
<gene>
    <name evidence="9" type="ORF">FA13DRAFT_1799205</name>
</gene>
<feature type="region of interest" description="Disordered" evidence="6">
    <location>
        <begin position="290"/>
        <end position="311"/>
    </location>
</feature>
<accession>A0A4Y7SJQ6</accession>
<dbReference type="STRING" id="71717.A0A4Y7SJQ6"/>
<dbReference type="EMBL" id="QPFP01000097">
    <property type="protein sequence ID" value="TEB22093.1"/>
    <property type="molecule type" value="Genomic_DNA"/>
</dbReference>
<dbReference type="PANTHER" id="PTHR13710:SF105">
    <property type="entry name" value="ATP-DEPENDENT DNA HELICASE Q1"/>
    <property type="match status" value="1"/>
</dbReference>
<dbReference type="Gene3D" id="3.40.50.300">
    <property type="entry name" value="P-loop containing nucleotide triphosphate hydrolases"/>
    <property type="match status" value="2"/>
</dbReference>
<evidence type="ECO:0000256" key="5">
    <source>
        <dbReference type="ARBA" id="ARBA00034808"/>
    </source>
</evidence>
<dbReference type="PANTHER" id="PTHR13710">
    <property type="entry name" value="DNA HELICASE RECQ FAMILY MEMBER"/>
    <property type="match status" value="1"/>
</dbReference>
<keyword evidence="3" id="KW-0413">Isomerase</keyword>
<feature type="compositionally biased region" description="Basic and acidic residues" evidence="6">
    <location>
        <begin position="392"/>
        <end position="411"/>
    </location>
</feature>
<dbReference type="GO" id="GO:0005737">
    <property type="term" value="C:cytoplasm"/>
    <property type="evidence" value="ECO:0007669"/>
    <property type="project" value="TreeGrafter"/>
</dbReference>